<dbReference type="EMBL" id="FNCO01000025">
    <property type="protein sequence ID" value="SDJ28340.1"/>
    <property type="molecule type" value="Genomic_DNA"/>
</dbReference>
<name>A0A1G8SI56_9PSED</name>
<protein>
    <submittedName>
        <fullName evidence="1">Uncharacterized protein</fullName>
    </submittedName>
</protein>
<organism evidence="1 2">
    <name type="scientific">Pseudomonas abietaniphila</name>
    <dbReference type="NCBI Taxonomy" id="89065"/>
    <lineage>
        <taxon>Bacteria</taxon>
        <taxon>Pseudomonadati</taxon>
        <taxon>Pseudomonadota</taxon>
        <taxon>Gammaproteobacteria</taxon>
        <taxon>Pseudomonadales</taxon>
        <taxon>Pseudomonadaceae</taxon>
        <taxon>Pseudomonas</taxon>
    </lineage>
</organism>
<evidence type="ECO:0000313" key="1">
    <source>
        <dbReference type="EMBL" id="SDJ28340.1"/>
    </source>
</evidence>
<keyword evidence="2" id="KW-1185">Reference proteome</keyword>
<reference evidence="2" key="1">
    <citation type="submission" date="2016-10" db="EMBL/GenBank/DDBJ databases">
        <authorList>
            <person name="Varghese N."/>
            <person name="Submissions S."/>
        </authorList>
    </citation>
    <scope>NUCLEOTIDE SEQUENCE [LARGE SCALE GENOMIC DNA]</scope>
    <source>
        <strain evidence="2">ATCC 700689</strain>
    </source>
</reference>
<evidence type="ECO:0000313" key="2">
    <source>
        <dbReference type="Proteomes" id="UP000182894"/>
    </source>
</evidence>
<proteinExistence type="predicted"/>
<dbReference type="AlphaFoldDB" id="A0A1G8SI56"/>
<gene>
    <name evidence="1" type="ORF">SAMN05216605_12536</name>
</gene>
<sequence>MSLYEEEYEQKNQRVSKYLVSVTLIDYTEILMAIGGSVYSLTAAQSCALAKGFFLLLASHPHRLKDGLDEIPLAHEIFERFLEQSRYVFEHAPVESGNEIELYAYDWSETEHHCVGGLQCIELGFGRARGHVVDLFIDDFNDLPAFVFGYLFVIFQYEEVVWFLEQLCSAANLSVKQSLSTSDIAEISH</sequence>
<dbReference type="Proteomes" id="UP000182894">
    <property type="component" value="Unassembled WGS sequence"/>
</dbReference>
<dbReference type="STRING" id="89065.SAMN05216605_12536"/>
<accession>A0A1G8SI56</accession>